<accession>A0AAE1CZQ4</accession>
<feature type="domain" description="SH3" evidence="4">
    <location>
        <begin position="1"/>
        <end position="58"/>
    </location>
</feature>
<dbReference type="Gene3D" id="2.30.30.40">
    <property type="entry name" value="SH3 Domains"/>
    <property type="match status" value="1"/>
</dbReference>
<dbReference type="PANTHER" id="PTHR13357">
    <property type="entry name" value="SH3 ADAPTER PROTEIN SPIN90 NCK INTERACTING PROTEIN WITH SH3 DOMAIN"/>
    <property type="match status" value="1"/>
</dbReference>
<dbReference type="InterPro" id="IPR030125">
    <property type="entry name" value="SPIN90/Ldb17"/>
</dbReference>
<dbReference type="PROSITE" id="PS50002">
    <property type="entry name" value="SH3"/>
    <property type="match status" value="1"/>
</dbReference>
<dbReference type="GO" id="GO:0071933">
    <property type="term" value="F:Arp2/3 complex binding"/>
    <property type="evidence" value="ECO:0007669"/>
    <property type="project" value="TreeGrafter"/>
</dbReference>
<comment type="caution">
    <text evidence="5">The sequence shown here is derived from an EMBL/GenBank/DDBJ whole genome shotgun (WGS) entry which is preliminary data.</text>
</comment>
<evidence type="ECO:0000256" key="1">
    <source>
        <dbReference type="ARBA" id="ARBA00022443"/>
    </source>
</evidence>
<name>A0AAE1CZQ4_9GAST</name>
<feature type="compositionally biased region" description="Acidic residues" evidence="3">
    <location>
        <begin position="237"/>
        <end position="249"/>
    </location>
</feature>
<keyword evidence="6" id="KW-1185">Reference proteome</keyword>
<dbReference type="AlphaFoldDB" id="A0AAE1CZQ4"/>
<protein>
    <recommendedName>
        <fullName evidence="4">SH3 domain-containing protein</fullName>
    </recommendedName>
</protein>
<feature type="compositionally biased region" description="Polar residues" evidence="3">
    <location>
        <begin position="151"/>
        <end position="161"/>
    </location>
</feature>
<feature type="compositionally biased region" description="Polar residues" evidence="3">
    <location>
        <begin position="254"/>
        <end position="277"/>
    </location>
</feature>
<reference evidence="5" key="1">
    <citation type="journal article" date="2023" name="G3 (Bethesda)">
        <title>A reference genome for the long-term kleptoplast-retaining sea slug Elysia crispata morphotype clarki.</title>
        <authorList>
            <person name="Eastman K.E."/>
            <person name="Pendleton A.L."/>
            <person name="Shaikh M.A."/>
            <person name="Suttiyut T."/>
            <person name="Ogas R."/>
            <person name="Tomko P."/>
            <person name="Gavelis G."/>
            <person name="Widhalm J.R."/>
            <person name="Wisecaver J.H."/>
        </authorList>
    </citation>
    <scope>NUCLEOTIDE SEQUENCE</scope>
    <source>
        <strain evidence="5">ECLA1</strain>
    </source>
</reference>
<dbReference type="PANTHER" id="PTHR13357:SF1">
    <property type="entry name" value="NCK-INTERACTING PROTEIN WITH SH3 DOMAIN"/>
    <property type="match status" value="1"/>
</dbReference>
<organism evidence="5 6">
    <name type="scientific">Elysia crispata</name>
    <name type="common">lettuce slug</name>
    <dbReference type="NCBI Taxonomy" id="231223"/>
    <lineage>
        <taxon>Eukaryota</taxon>
        <taxon>Metazoa</taxon>
        <taxon>Spiralia</taxon>
        <taxon>Lophotrochozoa</taxon>
        <taxon>Mollusca</taxon>
        <taxon>Gastropoda</taxon>
        <taxon>Heterobranchia</taxon>
        <taxon>Euthyneura</taxon>
        <taxon>Panpulmonata</taxon>
        <taxon>Sacoglossa</taxon>
        <taxon>Placobranchoidea</taxon>
        <taxon>Plakobranchidae</taxon>
        <taxon>Elysia</taxon>
    </lineage>
</organism>
<dbReference type="Pfam" id="PF09431">
    <property type="entry name" value="SPIN90_LRD"/>
    <property type="match status" value="1"/>
</dbReference>
<dbReference type="SUPFAM" id="SSF50044">
    <property type="entry name" value="SH3-domain"/>
    <property type="match status" value="1"/>
</dbReference>
<feature type="compositionally biased region" description="Acidic residues" evidence="3">
    <location>
        <begin position="292"/>
        <end position="302"/>
    </location>
</feature>
<proteinExistence type="predicted"/>
<feature type="compositionally biased region" description="Polar residues" evidence="3">
    <location>
        <begin position="303"/>
        <end position="320"/>
    </location>
</feature>
<evidence type="ECO:0000313" key="5">
    <source>
        <dbReference type="EMBL" id="KAK3746576.1"/>
    </source>
</evidence>
<evidence type="ECO:0000256" key="2">
    <source>
        <dbReference type="PROSITE-ProRule" id="PRU00192"/>
    </source>
</evidence>
<dbReference type="EMBL" id="JAWDGP010006134">
    <property type="protein sequence ID" value="KAK3746576.1"/>
    <property type="molecule type" value="Genomic_DNA"/>
</dbReference>
<feature type="region of interest" description="Disordered" evidence="3">
    <location>
        <begin position="106"/>
        <end position="340"/>
    </location>
</feature>
<dbReference type="InterPro" id="IPR018556">
    <property type="entry name" value="SPIN90/Ldb17_LRD"/>
</dbReference>
<dbReference type="GO" id="GO:0006897">
    <property type="term" value="P:endocytosis"/>
    <property type="evidence" value="ECO:0007669"/>
    <property type="project" value="TreeGrafter"/>
</dbReference>
<evidence type="ECO:0000259" key="4">
    <source>
        <dbReference type="PROSITE" id="PS50002"/>
    </source>
</evidence>
<feature type="compositionally biased region" description="Basic and acidic residues" evidence="3">
    <location>
        <begin position="179"/>
        <end position="191"/>
    </location>
</feature>
<dbReference type="InterPro" id="IPR036028">
    <property type="entry name" value="SH3-like_dom_sf"/>
</dbReference>
<feature type="compositionally biased region" description="Polar residues" evidence="3">
    <location>
        <begin position="195"/>
        <end position="235"/>
    </location>
</feature>
<sequence>MYRALYAHNSKLPKYLSFEPGDKFTLVDTSVSDQWFLAQNGLGEIGYVPFNYIKKVEASTEQQVKFIDGAMEAIHLQATSEGGQYTKEQRLIMKKLVKHRAEVIKNAKEVRSSTRRRPAPAPPVAQGTSNDAPLSAQEKQDFGQGKKSQDIKSYTESPSHSSKVKHSNNRRGSAQSENYVKEGETEEDNVRKSKSVTSSIGHAPSLVSSYSSNASEVTTTSDSIQDSSKVSNGSNPFEDDASNEDDVDNKDETPQTPVSEQHSCETDTTSHSTNKSAQAEEIAYDSSKNPFEDDEEEDEEEQLSNLPPTTETVPESQKSSPVKDYNVQKSHASDLSEPQLSVSVADESFGSVASSNLSSPLEDLPPPPPPEVYDDISTDQFETDLDLPPAPPDLCPAEEGLRVDDMYVNLNSDILELCGQNSFEECRCENYQPRFDVKGTFFASNSLELPRHRRINVTAKEQHENKEANKVFNSLLKCQGGDKDSKTAPPPARLLELAQAHCVQVTHADCEEMIGEFRKVSNLSHEESHWAFLTVMNLLAAKVPHIKPSLEAVGLRFNMGHECRSTGKNYQCEDSQLLESLTSELSEVTYDAQQRGHYLRDDLDNIIDIVTGLTETLNKAKRCVSVAAIQKDNYSMVELIAKYYQMETRWVIHLCMLQLIEAICRINPQAIQEFLYSELPQEMVTEMQQHHNDDNRLMQVAKTLGVIFMKGQTSPHKLSLTMDLHFFIWLLGVTENLAELNRPCDVEILLALVCAYHLQHQDSPRNPLMDAFKLAQGHALLAAALCFLSKHDDPTKLLESVVQPKVNSVILLLTNLYDSPDTADLLYTNDAEALVGIFEEFLRDLSKEDPLRMQLLHLLENFMRNYPDTVTLRLPLSSRLGPLLLNICQEKGPAAAIASHILEDNAVVFDDF</sequence>
<evidence type="ECO:0000256" key="3">
    <source>
        <dbReference type="SAM" id="MobiDB-lite"/>
    </source>
</evidence>
<evidence type="ECO:0000313" key="6">
    <source>
        <dbReference type="Proteomes" id="UP001283361"/>
    </source>
</evidence>
<gene>
    <name evidence="5" type="ORF">RRG08_019496</name>
</gene>
<keyword evidence="1 2" id="KW-0728">SH3 domain</keyword>
<dbReference type="InterPro" id="IPR001452">
    <property type="entry name" value="SH3_domain"/>
</dbReference>
<dbReference type="Proteomes" id="UP001283361">
    <property type="component" value="Unassembled WGS sequence"/>
</dbReference>
<dbReference type="Pfam" id="PF00018">
    <property type="entry name" value="SH3_1"/>
    <property type="match status" value="1"/>
</dbReference>
<dbReference type="SMART" id="SM00326">
    <property type="entry name" value="SH3"/>
    <property type="match status" value="1"/>
</dbReference>